<evidence type="ECO:0000313" key="1">
    <source>
        <dbReference type="EMBL" id="TKS54119.1"/>
    </source>
</evidence>
<evidence type="ECO:0008006" key="3">
    <source>
        <dbReference type="Google" id="ProtNLM"/>
    </source>
</evidence>
<reference evidence="1 2" key="1">
    <citation type="submission" date="2019-01" db="EMBL/GenBank/DDBJ databases">
        <authorList>
            <person name="Zhang S."/>
        </authorList>
    </citation>
    <scope>NUCLEOTIDE SEQUENCE [LARGE SCALE GENOMIC DNA]</scope>
    <source>
        <strain evidence="1 2">1626</strain>
    </source>
</reference>
<dbReference type="AlphaFoldDB" id="A0A4Z1RJ38"/>
<name>A0A4Z1RJ38_9GAMM</name>
<dbReference type="Proteomes" id="UP000298681">
    <property type="component" value="Unassembled WGS sequence"/>
</dbReference>
<dbReference type="EMBL" id="SPUH01000001">
    <property type="protein sequence ID" value="TKS54119.1"/>
    <property type="molecule type" value="Genomic_DNA"/>
</dbReference>
<dbReference type="RefSeq" id="WP_134673500.1">
    <property type="nucleotide sequence ID" value="NZ_CP039383.2"/>
</dbReference>
<gene>
    <name evidence="1" type="ORF">E4582_04585</name>
</gene>
<protein>
    <recommendedName>
        <fullName evidence="3">Transmembrane protein</fullName>
    </recommendedName>
</protein>
<keyword evidence="2" id="KW-1185">Reference proteome</keyword>
<comment type="caution">
    <text evidence="1">The sequence shown here is derived from an EMBL/GenBank/DDBJ whole genome shotgun (WGS) entry which is preliminary data.</text>
</comment>
<proteinExistence type="predicted"/>
<dbReference type="OrthoDB" id="5953088at2"/>
<sequence length="123" mass="13524">MNLPLHYGWLGALEAGLIALAVGMLLFALFHVLARKFAWNEGHSIGWSCVAAVAIAAGIDIWNLFYMGVVRLESPVYARMFLQKIHDANNLGIRVLMEVLGAMVGVALAWMIAHRRSSLPAEH</sequence>
<evidence type="ECO:0000313" key="2">
    <source>
        <dbReference type="Proteomes" id="UP000298681"/>
    </source>
</evidence>
<accession>A0A4Z1RJ38</accession>
<organism evidence="1 2">
    <name type="scientific">Luteimonas yindakuii</name>
    <dbReference type="NCBI Taxonomy" id="2565782"/>
    <lineage>
        <taxon>Bacteria</taxon>
        <taxon>Pseudomonadati</taxon>
        <taxon>Pseudomonadota</taxon>
        <taxon>Gammaproteobacteria</taxon>
        <taxon>Lysobacterales</taxon>
        <taxon>Lysobacteraceae</taxon>
        <taxon>Luteimonas</taxon>
    </lineage>
</organism>